<dbReference type="SMART" id="SM00530">
    <property type="entry name" value="HTH_XRE"/>
    <property type="match status" value="1"/>
</dbReference>
<dbReference type="EMBL" id="JAHHGZ010000025">
    <property type="protein sequence ID" value="MBW4669948.1"/>
    <property type="molecule type" value="Genomic_DNA"/>
</dbReference>
<evidence type="ECO:0000259" key="1">
    <source>
        <dbReference type="PROSITE" id="PS50943"/>
    </source>
</evidence>
<accession>A0A951QQ81</accession>
<dbReference type="CDD" id="cd00093">
    <property type="entry name" value="HTH_XRE"/>
    <property type="match status" value="1"/>
</dbReference>
<proteinExistence type="predicted"/>
<dbReference type="InterPro" id="IPR001387">
    <property type="entry name" value="Cro/C1-type_HTH"/>
</dbReference>
<dbReference type="GO" id="GO:0003677">
    <property type="term" value="F:DNA binding"/>
    <property type="evidence" value="ECO:0007669"/>
    <property type="project" value="InterPro"/>
</dbReference>
<evidence type="ECO:0000313" key="3">
    <source>
        <dbReference type="Proteomes" id="UP000729701"/>
    </source>
</evidence>
<dbReference type="Pfam" id="PF01381">
    <property type="entry name" value="HTH_3"/>
    <property type="match status" value="1"/>
</dbReference>
<reference evidence="2" key="1">
    <citation type="submission" date="2021-05" db="EMBL/GenBank/DDBJ databases">
        <authorList>
            <person name="Pietrasiak N."/>
            <person name="Ward R."/>
            <person name="Stajich J.E."/>
            <person name="Kurbessoian T."/>
        </authorList>
    </citation>
    <scope>NUCLEOTIDE SEQUENCE</scope>
    <source>
        <strain evidence="2">GSE-NOS-MK-12-04C</strain>
    </source>
</reference>
<dbReference type="AlphaFoldDB" id="A0A951QQ81"/>
<dbReference type="Gene3D" id="1.10.260.40">
    <property type="entry name" value="lambda repressor-like DNA-binding domains"/>
    <property type="match status" value="1"/>
</dbReference>
<evidence type="ECO:0000313" key="2">
    <source>
        <dbReference type="EMBL" id="MBW4669948.1"/>
    </source>
</evidence>
<name>A0A951QQ81_9CYAN</name>
<dbReference type="SUPFAM" id="SSF47413">
    <property type="entry name" value="lambda repressor-like DNA-binding domains"/>
    <property type="match status" value="1"/>
</dbReference>
<reference evidence="2" key="2">
    <citation type="journal article" date="2022" name="Microbiol. Resour. Announc.">
        <title>Metagenome Sequencing to Explore Phylogenomics of Terrestrial Cyanobacteria.</title>
        <authorList>
            <person name="Ward R.D."/>
            <person name="Stajich J.E."/>
            <person name="Johansen J.R."/>
            <person name="Huntemann M."/>
            <person name="Clum A."/>
            <person name="Foster B."/>
            <person name="Foster B."/>
            <person name="Roux S."/>
            <person name="Palaniappan K."/>
            <person name="Varghese N."/>
            <person name="Mukherjee S."/>
            <person name="Reddy T.B.K."/>
            <person name="Daum C."/>
            <person name="Copeland A."/>
            <person name="Chen I.A."/>
            <person name="Ivanova N.N."/>
            <person name="Kyrpides N.C."/>
            <person name="Shapiro N."/>
            <person name="Eloe-Fadrosh E.A."/>
            <person name="Pietrasiak N."/>
        </authorList>
    </citation>
    <scope>NUCLEOTIDE SEQUENCE</scope>
    <source>
        <strain evidence="2">GSE-NOS-MK-12-04C</strain>
    </source>
</reference>
<comment type="caution">
    <text evidence="2">The sequence shown here is derived from an EMBL/GenBank/DDBJ whole genome shotgun (WGS) entry which is preliminary data.</text>
</comment>
<protein>
    <submittedName>
        <fullName evidence="2">Helix-turn-helix domain-containing protein</fullName>
    </submittedName>
</protein>
<dbReference type="InterPro" id="IPR010982">
    <property type="entry name" value="Lambda_DNA-bd_dom_sf"/>
</dbReference>
<gene>
    <name evidence="2" type="ORF">KME60_21675</name>
</gene>
<organism evidence="2 3">
    <name type="scientific">Cyanomargarita calcarea GSE-NOS-MK-12-04C</name>
    <dbReference type="NCBI Taxonomy" id="2839659"/>
    <lineage>
        <taxon>Bacteria</taxon>
        <taxon>Bacillati</taxon>
        <taxon>Cyanobacteriota</taxon>
        <taxon>Cyanophyceae</taxon>
        <taxon>Nostocales</taxon>
        <taxon>Cyanomargaritaceae</taxon>
        <taxon>Cyanomargarita</taxon>
    </lineage>
</organism>
<dbReference type="Proteomes" id="UP000729701">
    <property type="component" value="Unassembled WGS sequence"/>
</dbReference>
<sequence>MAKNLNEIMQKLPRDRRAKIEARAAELIAEHMTLRDVRKARELTQERMAELLGIRQDSISKLEKRTDLLLSTLRSYLNAMGGELQLIVEFPDRPPVVITGLAELDENDENDEKEEKDSA</sequence>
<dbReference type="PROSITE" id="PS50943">
    <property type="entry name" value="HTH_CROC1"/>
    <property type="match status" value="1"/>
</dbReference>
<feature type="domain" description="HTH cro/C1-type" evidence="1">
    <location>
        <begin position="34"/>
        <end position="87"/>
    </location>
</feature>